<evidence type="ECO:0000259" key="2">
    <source>
        <dbReference type="Pfam" id="PF14501"/>
    </source>
</evidence>
<dbReference type="Proteomes" id="UP000182624">
    <property type="component" value="Unassembled WGS sequence"/>
</dbReference>
<name>A0A1I5SIZ4_9FIRM</name>
<dbReference type="RefSeq" id="WP_074885504.1">
    <property type="nucleotide sequence ID" value="NZ_FOXO01000006.1"/>
</dbReference>
<keyword evidence="1" id="KW-1133">Transmembrane helix</keyword>
<keyword evidence="1" id="KW-0812">Transmembrane</keyword>
<gene>
    <name evidence="3" type="ORF">SAMN04487928_10688</name>
</gene>
<dbReference type="Pfam" id="PF14501">
    <property type="entry name" value="HATPase_c_5"/>
    <property type="match status" value="1"/>
</dbReference>
<evidence type="ECO:0000256" key="1">
    <source>
        <dbReference type="SAM" id="Phobius"/>
    </source>
</evidence>
<feature type="transmembrane region" description="Helical" evidence="1">
    <location>
        <begin position="35"/>
        <end position="55"/>
    </location>
</feature>
<feature type="transmembrane region" description="Helical" evidence="1">
    <location>
        <begin position="62"/>
        <end position="80"/>
    </location>
</feature>
<sequence length="428" mass="48791">MNGSWISSFTSVGYYLEILIAEFLFLQTFEKRNLFIFRFAALLLISFPLVFLIDLDSTDSTFIRFFMLLLIIGVSIIFYLSNYKGNTFSVISSCINGVATQHIANKFTVLISLIPFVKRINAISFICPILLEMLVFSVVYLVVFFLVATNFHFEKNSIRLNVLSITIILTCIGVNRLVVDHSSDNIYYELAACIYAIICCALTLAMQLYLYRWQEEKSESMVIKGLLSASEKQYEQWKAMVQFTNIQTHDLKHMLDRIERLAEENKLDVPDLSPIRDSIEGFTPLVKTGNEVLDVLLRNMSTLCKQQNIRFNCVSYTDSLGAYDSMSLYFLFANAIDNARAGADSVTDPDKRVIDVSLKKFGDSVIIHIWNYFEGEIVFDGQLPVREDSENGHGFGIKSIKMLVDKFEGAMNTYAEENVFHLNIILPI</sequence>
<dbReference type="SUPFAM" id="SSF55874">
    <property type="entry name" value="ATPase domain of HSP90 chaperone/DNA topoisomerase II/histidine kinase"/>
    <property type="match status" value="1"/>
</dbReference>
<dbReference type="EMBL" id="FOXO01000006">
    <property type="protein sequence ID" value="SFP70487.1"/>
    <property type="molecule type" value="Genomic_DNA"/>
</dbReference>
<feature type="domain" description="Sensor histidine kinase NatK-like C-terminal" evidence="2">
    <location>
        <begin position="327"/>
        <end position="427"/>
    </location>
</feature>
<keyword evidence="4" id="KW-1185">Reference proteome</keyword>
<dbReference type="Gene3D" id="3.30.565.10">
    <property type="entry name" value="Histidine kinase-like ATPase, C-terminal domain"/>
    <property type="match status" value="1"/>
</dbReference>
<accession>A0A1I5SIZ4</accession>
<dbReference type="AlphaFoldDB" id="A0A1I5SIZ4"/>
<feature type="transmembrane region" description="Helical" evidence="1">
    <location>
        <begin position="185"/>
        <end position="211"/>
    </location>
</feature>
<dbReference type="CDD" id="cd16935">
    <property type="entry name" value="HATPase_AgrC-ComD-like"/>
    <property type="match status" value="1"/>
</dbReference>
<organism evidence="3 4">
    <name type="scientific">Butyrivibrio proteoclasticus</name>
    <dbReference type="NCBI Taxonomy" id="43305"/>
    <lineage>
        <taxon>Bacteria</taxon>
        <taxon>Bacillati</taxon>
        <taxon>Bacillota</taxon>
        <taxon>Clostridia</taxon>
        <taxon>Lachnospirales</taxon>
        <taxon>Lachnospiraceae</taxon>
        <taxon>Butyrivibrio</taxon>
    </lineage>
</organism>
<proteinExistence type="predicted"/>
<feature type="transmembrane region" description="Helical" evidence="1">
    <location>
        <begin position="160"/>
        <end position="179"/>
    </location>
</feature>
<evidence type="ECO:0000313" key="3">
    <source>
        <dbReference type="EMBL" id="SFP70487.1"/>
    </source>
</evidence>
<feature type="transmembrane region" description="Helical" evidence="1">
    <location>
        <begin position="12"/>
        <end position="29"/>
    </location>
</feature>
<dbReference type="InterPro" id="IPR032834">
    <property type="entry name" value="NatK-like_C"/>
</dbReference>
<keyword evidence="1" id="KW-0472">Membrane</keyword>
<reference evidence="4" key="1">
    <citation type="submission" date="2016-10" db="EMBL/GenBank/DDBJ databases">
        <authorList>
            <person name="Varghese N."/>
            <person name="Submissions S."/>
        </authorList>
    </citation>
    <scope>NUCLEOTIDE SEQUENCE [LARGE SCALE GENOMIC DNA]</scope>
    <source>
        <strain evidence="4">P18</strain>
    </source>
</reference>
<protein>
    <submittedName>
        <fullName evidence="3">GHKL domain-containing protein</fullName>
    </submittedName>
</protein>
<dbReference type="OrthoDB" id="1837658at2"/>
<dbReference type="InterPro" id="IPR036890">
    <property type="entry name" value="HATPase_C_sf"/>
</dbReference>
<feature type="transmembrane region" description="Helical" evidence="1">
    <location>
        <begin position="122"/>
        <end position="148"/>
    </location>
</feature>
<evidence type="ECO:0000313" key="4">
    <source>
        <dbReference type="Proteomes" id="UP000182624"/>
    </source>
</evidence>